<dbReference type="InterPro" id="IPR010401">
    <property type="entry name" value="AGL/Gdb1"/>
</dbReference>
<dbReference type="GO" id="GO:0004135">
    <property type="term" value="F:amylo-alpha-1,6-glucosidase activity"/>
    <property type="evidence" value="ECO:0007669"/>
    <property type="project" value="InterPro"/>
</dbReference>
<dbReference type="Pfam" id="PF12439">
    <property type="entry name" value="GDE_N"/>
    <property type="match status" value="1"/>
</dbReference>
<feature type="domain" description="Glycogen debranching enzyme bacterial and archaeal type N-terminal" evidence="2">
    <location>
        <begin position="17"/>
        <end position="232"/>
    </location>
</feature>
<evidence type="ECO:0000313" key="3">
    <source>
        <dbReference type="EMBL" id="RCX11282.1"/>
    </source>
</evidence>
<sequence>MEFGKADWRTFERGIEKEWLLTNGIGGFASSTIICANTRRYHGLLVASLKAPVERHLILSKIDECFTINGKDYNLYSFQTPDYIMRGYYNLQRVSINPLPTFTYSVEDAFIEKKICMVYGQNTTVIQYRIINGAAEANLRLTPLINFRNYHHSSRSEFLKFDVSKAPNGAIIKPAYFNTDISLLCGEGEFTVWDGCYFFNMYYEAERERGLDYIEDHYIPGCFDIKLKSYEEKHVTIIATLEKEVKDCCGEKLISAEEKRLKALVSTAGYGDELADRLVMASDAFIVHRESTKSRTILAGYPWFTDWGRDTMIAFTGITLATKRFEDARDILYTFSRYVKDGLVPNVFPDDESHEPAYNSVDAALWYFEAVNKYIEHTDDLKFINENIYMVLKDIIGHYIKGTRFNIAMDSDYLISAGQAGIQLTWMDAKIGRWVVTPRHGKAVEINALWYNAINIMERLAGLNGDDAGYYRSIAEKARKSFEAAFWNNRKQCLYDVVINDYRDSSVRPNQIFAVSLSYPVISGEKAKKLVRKVWKELYSTYGLKSLCGSDRNYRGIYTGDIHSRDSSYHQGTVWTWPLGHFITAFIKAYGNTESNRRLALKFIEPLRDHLSDGCIGSISEIFDGDGSNAPKGCFAQAWSVGEILRAYTELIAHGSGDLQ</sequence>
<protein>
    <submittedName>
        <fullName evidence="3">Putative glycogen debranching enzyme</fullName>
    </submittedName>
</protein>
<reference evidence="3 4" key="1">
    <citation type="submission" date="2018-07" db="EMBL/GenBank/DDBJ databases">
        <title>Genomic Encyclopedia of Type Strains, Phase IV (KMG-IV): sequencing the most valuable type-strain genomes for metagenomic binning, comparative biology and taxonomic classification.</title>
        <authorList>
            <person name="Goeker M."/>
        </authorList>
    </citation>
    <scope>NUCLEOTIDE SEQUENCE [LARGE SCALE GENOMIC DNA]</scope>
    <source>
        <strain evidence="3 4">DSM 27016</strain>
    </source>
</reference>
<accession>A0A369API8</accession>
<dbReference type="GO" id="GO:0004134">
    <property type="term" value="F:4-alpha-glucanotransferase activity"/>
    <property type="evidence" value="ECO:0007669"/>
    <property type="project" value="InterPro"/>
</dbReference>
<dbReference type="InterPro" id="IPR012341">
    <property type="entry name" value="6hp_glycosidase-like_sf"/>
</dbReference>
<dbReference type="RefSeq" id="WP_114299212.1">
    <property type="nucleotide sequence ID" value="NZ_QPJT01000026.1"/>
</dbReference>
<evidence type="ECO:0000313" key="4">
    <source>
        <dbReference type="Proteomes" id="UP000253034"/>
    </source>
</evidence>
<keyword evidence="4" id="KW-1185">Reference proteome</keyword>
<dbReference type="InterPro" id="IPR024742">
    <property type="entry name" value="Glycogen_debranch_N"/>
</dbReference>
<dbReference type="InterPro" id="IPR032790">
    <property type="entry name" value="GDE_C"/>
</dbReference>
<evidence type="ECO:0000259" key="1">
    <source>
        <dbReference type="Pfam" id="PF06202"/>
    </source>
</evidence>
<dbReference type="PANTHER" id="PTHR10569:SF2">
    <property type="entry name" value="GLYCOGEN DEBRANCHING ENZYME"/>
    <property type="match status" value="1"/>
</dbReference>
<dbReference type="FunFam" id="1.50.10.10:FF:000073">
    <property type="entry name" value="Glycogen debranching enzyme, hypothetical (TreX-like)"/>
    <property type="match status" value="1"/>
</dbReference>
<dbReference type="InterPro" id="IPR008928">
    <property type="entry name" value="6-hairpin_glycosidase_sf"/>
</dbReference>
<dbReference type="InterPro" id="IPR006451">
    <property type="entry name" value="Glycogen_debranch_arc"/>
</dbReference>
<dbReference type="Pfam" id="PF06202">
    <property type="entry name" value="GDE_C"/>
    <property type="match status" value="1"/>
</dbReference>
<dbReference type="PANTHER" id="PTHR10569">
    <property type="entry name" value="GLYCOGEN DEBRANCHING ENZYME"/>
    <property type="match status" value="1"/>
</dbReference>
<dbReference type="Proteomes" id="UP000253034">
    <property type="component" value="Unassembled WGS sequence"/>
</dbReference>
<dbReference type="Gene3D" id="1.50.10.10">
    <property type="match status" value="1"/>
</dbReference>
<gene>
    <name evidence="3" type="ORF">DFR58_12655</name>
</gene>
<organism evidence="3 4">
    <name type="scientific">Anaerobacterium chartisolvens</name>
    <dbReference type="NCBI Taxonomy" id="1297424"/>
    <lineage>
        <taxon>Bacteria</taxon>
        <taxon>Bacillati</taxon>
        <taxon>Bacillota</taxon>
        <taxon>Clostridia</taxon>
        <taxon>Eubacteriales</taxon>
        <taxon>Oscillospiraceae</taxon>
        <taxon>Anaerobacterium</taxon>
    </lineage>
</organism>
<comment type="caution">
    <text evidence="3">The sequence shown here is derived from an EMBL/GenBank/DDBJ whole genome shotgun (WGS) entry which is preliminary data.</text>
</comment>
<dbReference type="SUPFAM" id="SSF48208">
    <property type="entry name" value="Six-hairpin glycosidases"/>
    <property type="match status" value="1"/>
</dbReference>
<feature type="domain" description="Glycogen debranching enzyme C-terminal" evidence="1">
    <location>
        <begin position="280"/>
        <end position="646"/>
    </location>
</feature>
<dbReference type="AlphaFoldDB" id="A0A369API8"/>
<dbReference type="EMBL" id="QPJT01000026">
    <property type="protein sequence ID" value="RCX11282.1"/>
    <property type="molecule type" value="Genomic_DNA"/>
</dbReference>
<dbReference type="GO" id="GO:0005980">
    <property type="term" value="P:glycogen catabolic process"/>
    <property type="evidence" value="ECO:0007669"/>
    <property type="project" value="InterPro"/>
</dbReference>
<dbReference type="NCBIfam" id="TIGR01561">
    <property type="entry name" value="gde_arch"/>
    <property type="match status" value="1"/>
</dbReference>
<dbReference type="OrthoDB" id="9761875at2"/>
<proteinExistence type="predicted"/>
<evidence type="ECO:0000259" key="2">
    <source>
        <dbReference type="Pfam" id="PF12439"/>
    </source>
</evidence>
<name>A0A369API8_9FIRM</name>